<reference evidence="1" key="1">
    <citation type="submission" date="2021-06" db="EMBL/GenBank/DDBJ databases">
        <authorList>
            <person name="Hodson N. C."/>
            <person name="Mongue J. A."/>
            <person name="Jaron S. K."/>
        </authorList>
    </citation>
    <scope>NUCLEOTIDE SEQUENCE</scope>
</reference>
<proteinExistence type="predicted"/>
<dbReference type="OrthoDB" id="64893at2759"/>
<evidence type="ECO:0008006" key="3">
    <source>
        <dbReference type="Google" id="ProtNLM"/>
    </source>
</evidence>
<protein>
    <recommendedName>
        <fullName evidence="3">Chitin-binding type-4 domain-containing protein</fullName>
    </recommendedName>
</protein>
<evidence type="ECO:0000313" key="1">
    <source>
        <dbReference type="EMBL" id="CAG7634285.1"/>
    </source>
</evidence>
<organism evidence="1 2">
    <name type="scientific">Allacma fusca</name>
    <dbReference type="NCBI Taxonomy" id="39272"/>
    <lineage>
        <taxon>Eukaryota</taxon>
        <taxon>Metazoa</taxon>
        <taxon>Ecdysozoa</taxon>
        <taxon>Arthropoda</taxon>
        <taxon>Hexapoda</taxon>
        <taxon>Collembola</taxon>
        <taxon>Symphypleona</taxon>
        <taxon>Sminthuridae</taxon>
        <taxon>Allacma</taxon>
    </lineage>
</organism>
<dbReference type="EMBL" id="CAJVCH010000801">
    <property type="protein sequence ID" value="CAG7634285.1"/>
    <property type="molecule type" value="Genomic_DNA"/>
</dbReference>
<dbReference type="Proteomes" id="UP000708208">
    <property type="component" value="Unassembled WGS sequence"/>
</dbReference>
<name>A0A8J2J1N8_9HEXA</name>
<keyword evidence="2" id="KW-1185">Reference proteome</keyword>
<dbReference type="AlphaFoldDB" id="A0A8J2J1N8"/>
<accession>A0A8J2J1N8</accession>
<gene>
    <name evidence="1" type="ORF">AFUS01_LOCUS202</name>
</gene>
<sequence length="172" mass="19272">MIGLSLSHIRLRSPPNRSSLWRHPDFQQYNPRPNYDDAGLYCGRVLQKENDTRCGICGDPITDKVPRPNENGGIYGKGIIAGRYTAGDAILLSVEFAATHFGYFEVHLCDQFPETDSCFRKLKFEDGSEKYRLAPPKRPLAGDSWGYCGNGREDMGCGLQETFRSCADISIQ</sequence>
<evidence type="ECO:0000313" key="2">
    <source>
        <dbReference type="Proteomes" id="UP000708208"/>
    </source>
</evidence>
<comment type="caution">
    <text evidence="1">The sequence shown here is derived from an EMBL/GenBank/DDBJ whole genome shotgun (WGS) entry which is preliminary data.</text>
</comment>